<feature type="domain" description="Protein kinase" evidence="8">
    <location>
        <begin position="422"/>
        <end position="750"/>
    </location>
</feature>
<evidence type="ECO:0000313" key="10">
    <source>
        <dbReference type="Proteomes" id="UP000019116"/>
    </source>
</evidence>
<evidence type="ECO:0000256" key="4">
    <source>
        <dbReference type="ARBA" id="ARBA00022777"/>
    </source>
</evidence>
<dbReference type="GO" id="GO:0005524">
    <property type="term" value="F:ATP binding"/>
    <property type="evidence" value="ECO:0007669"/>
    <property type="project" value="UniProtKB-UniRule"/>
</dbReference>
<keyword evidence="1" id="KW-0723">Serine/threonine-protein kinase</keyword>
<protein>
    <recommendedName>
        <fullName evidence="8">Protein kinase domain-containing protein</fullName>
    </recommendedName>
</protein>
<evidence type="ECO:0000256" key="2">
    <source>
        <dbReference type="ARBA" id="ARBA00022679"/>
    </source>
</evidence>
<dbReference type="Pfam" id="PF00069">
    <property type="entry name" value="Pkinase"/>
    <property type="match status" value="1"/>
</dbReference>
<dbReference type="GO" id="GO:0004674">
    <property type="term" value="F:protein serine/threonine kinase activity"/>
    <property type="evidence" value="ECO:0007669"/>
    <property type="project" value="UniProtKB-KW"/>
</dbReference>
<dbReference type="Gene3D" id="3.30.200.20">
    <property type="entry name" value="Phosphorylase Kinase, domain 1"/>
    <property type="match status" value="2"/>
</dbReference>
<dbReference type="InterPro" id="IPR001245">
    <property type="entry name" value="Ser-Thr/Tyr_kinase_cat_dom"/>
</dbReference>
<accession>A0A3B5Y7S9</accession>
<dbReference type="InterPro" id="IPR017441">
    <property type="entry name" value="Protein_kinase_ATP_BS"/>
</dbReference>
<dbReference type="Gramene" id="TraesCS1A03G1051300.1">
    <property type="protein sequence ID" value="TraesCS1A03G1051300.1.CDS"/>
    <property type="gene ID" value="TraesCS1A03G1051300"/>
</dbReference>
<dbReference type="AlphaFoldDB" id="A0A3B5Y7S9"/>
<keyword evidence="3 6" id="KW-0547">Nucleotide-binding</keyword>
<dbReference type="Gramene" id="TraesCS1A02G432400.1">
    <property type="protein sequence ID" value="TraesCS1A02G432400.1"/>
    <property type="gene ID" value="TraesCS1A02G432400"/>
</dbReference>
<keyword evidence="2" id="KW-0808">Transferase</keyword>
<dbReference type="PROSITE" id="PS00108">
    <property type="entry name" value="PROTEIN_KINASE_ST"/>
    <property type="match status" value="1"/>
</dbReference>
<dbReference type="InterPro" id="IPR011009">
    <property type="entry name" value="Kinase-like_dom_sf"/>
</dbReference>
<evidence type="ECO:0000256" key="5">
    <source>
        <dbReference type="ARBA" id="ARBA00022840"/>
    </source>
</evidence>
<dbReference type="PANTHER" id="PTHR45707">
    <property type="entry name" value="C2 CALCIUM/LIPID-BINDING PLANT PHOSPHORIBOSYLTRANSFERASE FAMILY PROTEIN"/>
    <property type="match status" value="1"/>
</dbReference>
<evidence type="ECO:0000256" key="7">
    <source>
        <dbReference type="SAM" id="MobiDB-lite"/>
    </source>
</evidence>
<evidence type="ECO:0000256" key="3">
    <source>
        <dbReference type="ARBA" id="ARBA00022741"/>
    </source>
</evidence>
<dbReference type="SMART" id="SM00220">
    <property type="entry name" value="S_TKc"/>
    <property type="match status" value="1"/>
</dbReference>
<dbReference type="SUPFAM" id="SSF56112">
    <property type="entry name" value="Protein kinase-like (PK-like)"/>
    <property type="match status" value="2"/>
</dbReference>
<feature type="region of interest" description="Disordered" evidence="7">
    <location>
        <begin position="349"/>
        <end position="368"/>
    </location>
</feature>
<reference evidence="9" key="2">
    <citation type="submission" date="2018-10" db="UniProtKB">
        <authorList>
            <consortium name="EnsemblPlants"/>
        </authorList>
    </citation>
    <scope>IDENTIFICATION</scope>
</reference>
<name>A0A3B5Y7S9_WHEAT</name>
<keyword evidence="10" id="KW-1185">Reference proteome</keyword>
<proteinExistence type="predicted"/>
<dbReference type="Gene3D" id="1.10.510.10">
    <property type="entry name" value="Transferase(Phosphotransferase) domain 1"/>
    <property type="match status" value="2"/>
</dbReference>
<dbReference type="InterPro" id="IPR000719">
    <property type="entry name" value="Prot_kinase_dom"/>
</dbReference>
<dbReference type="SMR" id="A0A3B5Y7S9"/>
<sequence>MDNEVNALEHILLDESAKPMQLSFSLLQDITNCFSDDRQIGRGGFAVVYKGMVRHAIVAVKKLTFNMEEKKFDKEVECLVKAKHKNVVRILGYCAETQKTIGDHEGKFVMADIRNWLLCFEYVPNGSLHKYITDASQGLEWRKRYEIIKGICEGLCYLHDKRILHLDLKPDNILMDDHMVPKITDFGLSRCLDEDQTQVTTTIIYGSIGYLAPEFFKGKFTFMSDIFSLGVTIVEILTGERGYPEDENVTESWINRLEGDTQLDQVRLCTKIGIECMRFDPKKRPSISHIVDRLDKTESIVEPVISGSSSEQQVSSERHCQERIRNTSADEIQDVAQCLQTLQNDQCQEKEDQRPVCGSHDMKQDRKDASISSYDSSAFQKLSILDIINRKSHRNFVRNGGPTIQQSKSVKIFREEELKTILNISNLVGRGAYGEVYGGLLGNKQVKVRKPIAGSLPDSEDFANEVIKRSQVTHTNILKLIGCCLEVDIPLLVYEFFSKDSLYDILHRNKKVPLNLGVRLRIAAQAADGVAYMNSEMNGKILFCGNLEASNVLLDDNFVPKISDFGLPWSVVGRDYYSPYFRPRQPAPPSRRPAPLIPRIMDYFIGRPAPSNGGYFIGRPADFGISGSASGQQPGDYFVGRPADQEFMEDNQLIQQSDVYNFGVIILELISRKKATHDETNSLVKNFLKSHVQGEKATSLFDKEIAERRNLAILYSLTEIAVECLSIDVDSRPKMTEIAERLLRLSRKYMTYGAAYSSDSISYSKYA</sequence>
<dbReference type="FunFam" id="1.10.510.10:FF:000870">
    <property type="entry name" value="OSJNBa0016N04.16-like protein"/>
    <property type="match status" value="1"/>
</dbReference>
<dbReference type="InterPro" id="IPR008271">
    <property type="entry name" value="Ser/Thr_kinase_AS"/>
</dbReference>
<dbReference type="OrthoDB" id="679259at2759"/>
<feature type="binding site" evidence="6">
    <location>
        <position position="62"/>
    </location>
    <ligand>
        <name>ATP</name>
        <dbReference type="ChEBI" id="CHEBI:30616"/>
    </ligand>
</feature>
<dbReference type="Pfam" id="PF07714">
    <property type="entry name" value="PK_Tyr_Ser-Thr"/>
    <property type="match status" value="2"/>
</dbReference>
<keyword evidence="4" id="KW-0418">Kinase</keyword>
<dbReference type="Proteomes" id="UP000019116">
    <property type="component" value="Chromosome 1A"/>
</dbReference>
<dbReference type="PANTHER" id="PTHR45707:SF69">
    <property type="entry name" value="CALCIUM-DEPENDENT LIPID-BINDING (CALB DOMAIN) PLANT PHOSPHORIBOSYLTRANSFERASE FAMILY PROTEIN"/>
    <property type="match status" value="1"/>
</dbReference>
<evidence type="ECO:0000256" key="6">
    <source>
        <dbReference type="PROSITE-ProRule" id="PRU10141"/>
    </source>
</evidence>
<evidence type="ECO:0000259" key="8">
    <source>
        <dbReference type="PROSITE" id="PS50011"/>
    </source>
</evidence>
<keyword evidence="5 6" id="KW-0067">ATP-binding</keyword>
<organism evidence="9">
    <name type="scientific">Triticum aestivum</name>
    <name type="common">Wheat</name>
    <dbReference type="NCBI Taxonomy" id="4565"/>
    <lineage>
        <taxon>Eukaryota</taxon>
        <taxon>Viridiplantae</taxon>
        <taxon>Streptophyta</taxon>
        <taxon>Embryophyta</taxon>
        <taxon>Tracheophyta</taxon>
        <taxon>Spermatophyta</taxon>
        <taxon>Magnoliopsida</taxon>
        <taxon>Liliopsida</taxon>
        <taxon>Poales</taxon>
        <taxon>Poaceae</taxon>
        <taxon>BOP clade</taxon>
        <taxon>Pooideae</taxon>
        <taxon>Triticodae</taxon>
        <taxon>Triticeae</taxon>
        <taxon>Triticinae</taxon>
        <taxon>Triticum</taxon>
    </lineage>
</organism>
<feature type="domain" description="Protein kinase" evidence="8">
    <location>
        <begin position="34"/>
        <end position="305"/>
    </location>
</feature>
<dbReference type="EnsemblPlants" id="TraesCS1A02G432400.1">
    <property type="protein sequence ID" value="TraesCS1A02G432400.1"/>
    <property type="gene ID" value="TraesCS1A02G432400"/>
</dbReference>
<reference evidence="9" key="1">
    <citation type="submission" date="2018-08" db="EMBL/GenBank/DDBJ databases">
        <authorList>
            <person name="Rossello M."/>
        </authorList>
    </citation>
    <scope>NUCLEOTIDE SEQUENCE [LARGE SCALE GENOMIC DNA]</scope>
    <source>
        <strain evidence="9">cv. Chinese Spring</strain>
    </source>
</reference>
<dbReference type="STRING" id="4565.A0A3B5Y7S9"/>
<dbReference type="OMA" id="EYNIAYP"/>
<evidence type="ECO:0000313" key="9">
    <source>
        <dbReference type="EnsemblPlants" id="TraesCS1A02G432400.1"/>
    </source>
</evidence>
<dbReference type="PROSITE" id="PS50011">
    <property type="entry name" value="PROTEIN_KINASE_DOM"/>
    <property type="match status" value="2"/>
</dbReference>
<dbReference type="PROSITE" id="PS00107">
    <property type="entry name" value="PROTEIN_KINASE_ATP"/>
    <property type="match status" value="1"/>
</dbReference>
<evidence type="ECO:0000256" key="1">
    <source>
        <dbReference type="ARBA" id="ARBA00022527"/>
    </source>
</evidence>